<dbReference type="Pfam" id="PF17762">
    <property type="entry name" value="HTH_ParB"/>
    <property type="match status" value="1"/>
</dbReference>
<accession>A0ABS3N9K5</accession>
<evidence type="ECO:0000313" key="5">
    <source>
        <dbReference type="EMBL" id="MBO1514954.1"/>
    </source>
</evidence>
<dbReference type="Pfam" id="PF23552">
    <property type="entry name" value="ParB_C"/>
    <property type="match status" value="1"/>
</dbReference>
<dbReference type="Proteomes" id="UP000663981">
    <property type="component" value="Unassembled WGS sequence"/>
</dbReference>
<dbReference type="NCBIfam" id="TIGR00180">
    <property type="entry name" value="parB_part"/>
    <property type="match status" value="1"/>
</dbReference>
<dbReference type="RefSeq" id="WP_207981845.1">
    <property type="nucleotide sequence ID" value="NZ_JAGDEL010000028.1"/>
</dbReference>
<comment type="similarity">
    <text evidence="1">Belongs to the ParB family.</text>
</comment>
<dbReference type="InterPro" id="IPR050336">
    <property type="entry name" value="Chromosome_partition/occlusion"/>
</dbReference>
<dbReference type="InterPro" id="IPR041468">
    <property type="entry name" value="HTH_ParB/Spo0J"/>
</dbReference>
<dbReference type="SUPFAM" id="SSF109709">
    <property type="entry name" value="KorB DNA-binding domain-like"/>
    <property type="match status" value="1"/>
</dbReference>
<dbReference type="Gene3D" id="3.90.1530.30">
    <property type="match status" value="1"/>
</dbReference>
<feature type="domain" description="ParB-like N-terminal" evidence="4">
    <location>
        <begin position="31"/>
        <end position="120"/>
    </location>
</feature>
<dbReference type="Pfam" id="PF02195">
    <property type="entry name" value="ParB_N"/>
    <property type="match status" value="1"/>
</dbReference>
<dbReference type="PANTHER" id="PTHR33375">
    <property type="entry name" value="CHROMOSOME-PARTITIONING PROTEIN PARB-RELATED"/>
    <property type="match status" value="1"/>
</dbReference>
<reference evidence="5 6" key="1">
    <citation type="submission" date="2021-03" db="EMBL/GenBank/DDBJ databases">
        <title>Whole genome sequence of Metabacillus bambusae BG109.</title>
        <authorList>
            <person name="Jeong J.W."/>
        </authorList>
    </citation>
    <scope>NUCLEOTIDE SEQUENCE [LARGE SCALE GENOMIC DNA]</scope>
    <source>
        <strain evidence="5 6">BG109</strain>
    </source>
</reference>
<evidence type="ECO:0000256" key="2">
    <source>
        <dbReference type="ARBA" id="ARBA00022829"/>
    </source>
</evidence>
<evidence type="ECO:0000256" key="1">
    <source>
        <dbReference type="ARBA" id="ARBA00006295"/>
    </source>
</evidence>
<comment type="caution">
    <text evidence="5">The sequence shown here is derived from an EMBL/GenBank/DDBJ whole genome shotgun (WGS) entry which is preliminary data.</text>
</comment>
<name>A0ABS3N9K5_9BACI</name>
<dbReference type="InterPro" id="IPR004437">
    <property type="entry name" value="ParB/RepB/Spo0J"/>
</dbReference>
<dbReference type="InterPro" id="IPR057240">
    <property type="entry name" value="ParB_dimer_C"/>
</dbReference>
<gene>
    <name evidence="5" type="ORF">I7822_25335</name>
</gene>
<dbReference type="CDD" id="cd16393">
    <property type="entry name" value="SPO0J_N"/>
    <property type="match status" value="1"/>
</dbReference>
<keyword evidence="2" id="KW-0159">Chromosome partition</keyword>
<dbReference type="PANTHER" id="PTHR33375:SF1">
    <property type="entry name" value="CHROMOSOME-PARTITIONING PROTEIN PARB-RELATED"/>
    <property type="match status" value="1"/>
</dbReference>
<dbReference type="SUPFAM" id="SSF110849">
    <property type="entry name" value="ParB/Sulfiredoxin"/>
    <property type="match status" value="1"/>
</dbReference>
<dbReference type="InterPro" id="IPR003115">
    <property type="entry name" value="ParB_N"/>
</dbReference>
<organism evidence="5 6">
    <name type="scientific">Metabacillus bambusae</name>
    <dbReference type="NCBI Taxonomy" id="2795218"/>
    <lineage>
        <taxon>Bacteria</taxon>
        <taxon>Bacillati</taxon>
        <taxon>Bacillota</taxon>
        <taxon>Bacilli</taxon>
        <taxon>Bacillales</taxon>
        <taxon>Bacillaceae</taxon>
        <taxon>Metabacillus</taxon>
    </lineage>
</organism>
<sequence length="289" mass="33242">MARGLGKGLNVGKGLNAFFPEMKVGQEETIQEIKLKEIRPNPYQPRKTFEQEAINELKESILQHGILQPIVVRKSIKGYEIVVGERRFRAATEAKLTAIPAVIRDLSEQQMMELALLENLQREDLTPIEEAQAYQTLMEQLNFTQEALAKRLGKSRPHIANHIRLLSLPKPIQQLISEGKLSMGHGRTLLGLKNKDKLNALVEKIIREHMNVRQLELIVQQLNNVSRETKKKKPEKDVFIKERESYLQEYFGTSVTIKKQKKKGKIEIEFFSQDDLDRILELLQAQQSS</sequence>
<evidence type="ECO:0000313" key="6">
    <source>
        <dbReference type="Proteomes" id="UP000663981"/>
    </source>
</evidence>
<dbReference type="InterPro" id="IPR036086">
    <property type="entry name" value="ParB/Sulfiredoxin_sf"/>
</dbReference>
<keyword evidence="6" id="KW-1185">Reference proteome</keyword>
<dbReference type="EMBL" id="JAGDEL010000028">
    <property type="protein sequence ID" value="MBO1514954.1"/>
    <property type="molecule type" value="Genomic_DNA"/>
</dbReference>
<evidence type="ECO:0000256" key="3">
    <source>
        <dbReference type="ARBA" id="ARBA00023125"/>
    </source>
</evidence>
<keyword evidence="3" id="KW-0238">DNA-binding</keyword>
<dbReference type="Gene3D" id="1.10.10.2830">
    <property type="match status" value="1"/>
</dbReference>
<proteinExistence type="inferred from homology"/>
<protein>
    <submittedName>
        <fullName evidence="5">ParB/RepB/Spo0J family partition protein</fullName>
    </submittedName>
</protein>
<dbReference type="SMART" id="SM00470">
    <property type="entry name" value="ParB"/>
    <property type="match status" value="1"/>
</dbReference>
<evidence type="ECO:0000259" key="4">
    <source>
        <dbReference type="SMART" id="SM00470"/>
    </source>
</evidence>